<dbReference type="EMBL" id="CAJHJT010000034">
    <property type="protein sequence ID" value="CAD7005443.1"/>
    <property type="molecule type" value="Genomic_DNA"/>
</dbReference>
<evidence type="ECO:0000256" key="1">
    <source>
        <dbReference type="ARBA" id="ARBA00022527"/>
    </source>
</evidence>
<dbReference type="PANTHER" id="PTHR24056">
    <property type="entry name" value="CELL DIVISION PROTEIN KINASE"/>
    <property type="match status" value="1"/>
</dbReference>
<dbReference type="OrthoDB" id="647at2759"/>
<protein>
    <submittedName>
        <fullName evidence="8">(Mediterranean fruit fly) hypothetical protein</fullName>
    </submittedName>
</protein>
<feature type="compositionally biased region" description="Basic and acidic residues" evidence="6">
    <location>
        <begin position="113"/>
        <end position="158"/>
    </location>
</feature>
<keyword evidence="4" id="KW-0418">Kinase</keyword>
<keyword evidence="3" id="KW-0547">Nucleotide-binding</keyword>
<keyword evidence="1" id="KW-0723">Serine/threonine-protein kinase</keyword>
<dbReference type="InterPro" id="IPR011009">
    <property type="entry name" value="Kinase-like_dom_sf"/>
</dbReference>
<dbReference type="GO" id="GO:0005634">
    <property type="term" value="C:nucleus"/>
    <property type="evidence" value="ECO:0007669"/>
    <property type="project" value="TreeGrafter"/>
</dbReference>
<name>A0A811V787_CERCA</name>
<evidence type="ECO:0000259" key="7">
    <source>
        <dbReference type="SMART" id="SM00220"/>
    </source>
</evidence>
<feature type="compositionally biased region" description="Basic and acidic residues" evidence="6">
    <location>
        <begin position="211"/>
        <end position="226"/>
    </location>
</feature>
<dbReference type="InterPro" id="IPR000719">
    <property type="entry name" value="Prot_kinase_dom"/>
</dbReference>
<dbReference type="InterPro" id="IPR050108">
    <property type="entry name" value="CDK"/>
</dbReference>
<evidence type="ECO:0000256" key="3">
    <source>
        <dbReference type="ARBA" id="ARBA00022741"/>
    </source>
</evidence>
<evidence type="ECO:0000256" key="6">
    <source>
        <dbReference type="SAM" id="MobiDB-lite"/>
    </source>
</evidence>
<keyword evidence="9" id="KW-1185">Reference proteome</keyword>
<organism evidence="8 9">
    <name type="scientific">Ceratitis capitata</name>
    <name type="common">Mediterranean fruit fly</name>
    <name type="synonym">Tephritis capitata</name>
    <dbReference type="NCBI Taxonomy" id="7213"/>
    <lineage>
        <taxon>Eukaryota</taxon>
        <taxon>Metazoa</taxon>
        <taxon>Ecdysozoa</taxon>
        <taxon>Arthropoda</taxon>
        <taxon>Hexapoda</taxon>
        <taxon>Insecta</taxon>
        <taxon>Pterygota</taxon>
        <taxon>Neoptera</taxon>
        <taxon>Endopterygota</taxon>
        <taxon>Diptera</taxon>
        <taxon>Brachycera</taxon>
        <taxon>Muscomorpha</taxon>
        <taxon>Tephritoidea</taxon>
        <taxon>Tephritidae</taxon>
        <taxon>Ceratitis</taxon>
        <taxon>Ceratitis</taxon>
    </lineage>
</organism>
<evidence type="ECO:0000256" key="5">
    <source>
        <dbReference type="ARBA" id="ARBA00022840"/>
    </source>
</evidence>
<dbReference type="GO" id="GO:0004674">
    <property type="term" value="F:protein serine/threonine kinase activity"/>
    <property type="evidence" value="ECO:0007669"/>
    <property type="project" value="UniProtKB-KW"/>
</dbReference>
<keyword evidence="5" id="KW-0067">ATP-binding</keyword>
<dbReference type="PANTHER" id="PTHR24056:SF107">
    <property type="entry name" value="CYCLIN-DEPENDENT KINASE 11A-RELATED"/>
    <property type="match status" value="1"/>
</dbReference>
<keyword evidence="2" id="KW-0808">Transferase</keyword>
<proteinExistence type="predicted"/>
<evidence type="ECO:0000313" key="9">
    <source>
        <dbReference type="Proteomes" id="UP000606786"/>
    </source>
</evidence>
<feature type="compositionally biased region" description="Basic and acidic residues" evidence="6">
    <location>
        <begin position="298"/>
        <end position="313"/>
    </location>
</feature>
<feature type="compositionally biased region" description="Acidic residues" evidence="6">
    <location>
        <begin position="176"/>
        <end position="201"/>
    </location>
</feature>
<dbReference type="AlphaFoldDB" id="A0A811V787"/>
<dbReference type="Gene3D" id="1.10.510.10">
    <property type="entry name" value="Transferase(Phosphotransferase) domain 1"/>
    <property type="match status" value="1"/>
</dbReference>
<dbReference type="SMART" id="SM00220">
    <property type="entry name" value="S_TKc"/>
    <property type="match status" value="1"/>
</dbReference>
<dbReference type="SUPFAM" id="SSF56112">
    <property type="entry name" value="Protein kinase-like (PK-like)"/>
    <property type="match status" value="1"/>
</dbReference>
<feature type="region of interest" description="Disordered" evidence="6">
    <location>
        <begin position="113"/>
        <end position="320"/>
    </location>
</feature>
<feature type="domain" description="Protein kinase" evidence="7">
    <location>
        <begin position="358"/>
        <end position="502"/>
    </location>
</feature>
<accession>A0A811V787</accession>
<gene>
    <name evidence="8" type="ORF">CCAP1982_LOCUS13803</name>
</gene>
<dbReference type="Gene3D" id="3.30.200.20">
    <property type="entry name" value="Phosphorylase Kinase, domain 1"/>
    <property type="match status" value="1"/>
</dbReference>
<evidence type="ECO:0000313" key="8">
    <source>
        <dbReference type="EMBL" id="CAD7005443.1"/>
    </source>
</evidence>
<evidence type="ECO:0000256" key="2">
    <source>
        <dbReference type="ARBA" id="ARBA00022679"/>
    </source>
</evidence>
<comment type="caution">
    <text evidence="8">The sequence shown here is derived from an EMBL/GenBank/DDBJ whole genome shotgun (WGS) entry which is preliminary data.</text>
</comment>
<reference evidence="8" key="1">
    <citation type="submission" date="2020-11" db="EMBL/GenBank/DDBJ databases">
        <authorList>
            <person name="Whitehead M."/>
        </authorList>
    </citation>
    <scope>NUCLEOTIDE SEQUENCE</scope>
    <source>
        <strain evidence="8">EGII</strain>
    </source>
</reference>
<sequence>MVAVLSTLCEYNDVSYEMQRERRKYNYDTQNDSESIEQDLRSRLLSKRHKYVKGSSGEVIELTESYESTSKIQRQRYVDGERSERYRHKREKARWKREVAVQQEIVVTTERVERVEKRNTPDDPEVLSRREKILAIDREKEKRKEQARGNWRHDDAPEMHSVQAQWQLPHQKEHSDEEEGEAPDSDDEDNDLDESEDEETDSGSGDSESDSENHSEMEDAGIRHESAIISIKSSVSSRSRSRSGSGGSSHRRTTRSRSHSRTHSRSRSNSHFDSRSESSRSRSRSSGSRSRSRTRSRSRSEERDMKSAHKSDAEATAAGSRRQAEAVVVMILLRAMLKGAPLPDYFPGIQGCRSVEEFQCLNRIEEGTYGVVYRAKTNGQHPNIVTVREIVVGSNMDKIFIVMDYVEHDLKSLMETMKARKQFFLPGTRHTKRTHLARLQGFTHRQEYVKSKFTVRRLSRFKLRRRFADKTTDLGIEMLQGLLTYDPKKRLTAEAALKHSYFTELPLPIDPSMSPLAGEK</sequence>
<feature type="compositionally biased region" description="Basic residues" evidence="6">
    <location>
        <begin position="249"/>
        <end position="268"/>
    </location>
</feature>
<dbReference type="GO" id="GO:0007346">
    <property type="term" value="P:regulation of mitotic cell cycle"/>
    <property type="evidence" value="ECO:0007669"/>
    <property type="project" value="TreeGrafter"/>
</dbReference>
<dbReference type="Proteomes" id="UP000606786">
    <property type="component" value="Unassembled WGS sequence"/>
</dbReference>
<feature type="compositionally biased region" description="Basic and acidic residues" evidence="6">
    <location>
        <begin position="270"/>
        <end position="280"/>
    </location>
</feature>
<dbReference type="GO" id="GO:0005524">
    <property type="term" value="F:ATP binding"/>
    <property type="evidence" value="ECO:0007669"/>
    <property type="project" value="UniProtKB-KW"/>
</dbReference>
<evidence type="ECO:0000256" key="4">
    <source>
        <dbReference type="ARBA" id="ARBA00022777"/>
    </source>
</evidence>